<dbReference type="InterPro" id="IPR009056">
    <property type="entry name" value="Cyt_c-like_dom"/>
</dbReference>
<protein>
    <submittedName>
        <fullName evidence="11">C-type cytochrome</fullName>
    </submittedName>
</protein>
<keyword evidence="5" id="KW-0574">Periplasm</keyword>
<sequence length="228" mass="23784">MTLARTLQALALVPVLALASTSTLAQGDAVRGAGKAAMCIGCHGIVGYQASFPEVYKVPMIAGQSAKYVGSALQAYAKGDRKHPTMRSIAASLSEQDMADLGAYYEQLGGAGSASVPATLAQPLPDALKDRMAACTACHGANFSAPIDGSYPRLAGQHADYLYAALRAYGTDGRALVGRSNAMMRGQVVQESEGQKKAVFSPTELRQIAAYLAGLPGQLQVVPQPRLR</sequence>
<evidence type="ECO:0000256" key="3">
    <source>
        <dbReference type="ARBA" id="ARBA00022617"/>
    </source>
</evidence>
<dbReference type="Gene3D" id="1.10.760.10">
    <property type="entry name" value="Cytochrome c-like domain"/>
    <property type="match status" value="2"/>
</dbReference>
<proteinExistence type="predicted"/>
<feature type="domain" description="Cytochrome c" evidence="10">
    <location>
        <begin position="107"/>
        <end position="216"/>
    </location>
</feature>
<feature type="signal peptide" evidence="9">
    <location>
        <begin position="1"/>
        <end position="25"/>
    </location>
</feature>
<dbReference type="Pfam" id="PF00034">
    <property type="entry name" value="Cytochrom_C"/>
    <property type="match status" value="2"/>
</dbReference>
<keyword evidence="9" id="KW-0732">Signal</keyword>
<dbReference type="Proteomes" id="UP001368500">
    <property type="component" value="Unassembled WGS sequence"/>
</dbReference>
<keyword evidence="7 8" id="KW-0408">Iron</keyword>
<evidence type="ECO:0000259" key="10">
    <source>
        <dbReference type="PROSITE" id="PS51007"/>
    </source>
</evidence>
<evidence type="ECO:0000256" key="8">
    <source>
        <dbReference type="PROSITE-ProRule" id="PRU00433"/>
    </source>
</evidence>
<evidence type="ECO:0000313" key="12">
    <source>
        <dbReference type="Proteomes" id="UP001368500"/>
    </source>
</evidence>
<dbReference type="PROSITE" id="PS51007">
    <property type="entry name" value="CYTC"/>
    <property type="match status" value="2"/>
</dbReference>
<dbReference type="PANTHER" id="PTHR33751:SF9">
    <property type="entry name" value="CYTOCHROME C4"/>
    <property type="match status" value="1"/>
</dbReference>
<gene>
    <name evidence="11" type="ORF">AACH11_07230</name>
</gene>
<feature type="domain" description="Cytochrome c" evidence="10">
    <location>
        <begin position="22"/>
        <end position="109"/>
    </location>
</feature>
<evidence type="ECO:0000313" key="11">
    <source>
        <dbReference type="EMBL" id="MEK8025748.1"/>
    </source>
</evidence>
<feature type="chain" id="PRO_5046041871" evidence="9">
    <location>
        <begin position="26"/>
        <end position="228"/>
    </location>
</feature>
<dbReference type="RefSeq" id="WP_341373522.1">
    <property type="nucleotide sequence ID" value="NZ_JBBUTF010000005.1"/>
</dbReference>
<reference evidence="11 12" key="1">
    <citation type="submission" date="2024-04" db="EMBL/GenBank/DDBJ databases">
        <title>Novel species of the genus Ideonella isolated from streams.</title>
        <authorList>
            <person name="Lu H."/>
        </authorList>
    </citation>
    <scope>NUCLEOTIDE SEQUENCE [LARGE SCALE GENOMIC DNA]</scope>
    <source>
        <strain evidence="11 12">BYS139W</strain>
    </source>
</reference>
<keyword evidence="3 8" id="KW-0349">Heme</keyword>
<comment type="caution">
    <text evidence="11">The sequence shown here is derived from an EMBL/GenBank/DDBJ whole genome shotgun (WGS) entry which is preliminary data.</text>
</comment>
<evidence type="ECO:0000256" key="9">
    <source>
        <dbReference type="SAM" id="SignalP"/>
    </source>
</evidence>
<evidence type="ECO:0000256" key="1">
    <source>
        <dbReference type="ARBA" id="ARBA00004418"/>
    </source>
</evidence>
<name>A0ABU9B790_9BURK</name>
<accession>A0ABU9B790</accession>
<keyword evidence="4 8" id="KW-0479">Metal-binding</keyword>
<keyword evidence="12" id="KW-1185">Reference proteome</keyword>
<evidence type="ECO:0000256" key="5">
    <source>
        <dbReference type="ARBA" id="ARBA00022764"/>
    </source>
</evidence>
<comment type="subcellular location">
    <subcellularLocation>
        <location evidence="1">Periplasm</location>
    </subcellularLocation>
</comment>
<keyword evidence="6" id="KW-0249">Electron transport</keyword>
<dbReference type="EMBL" id="JBBUTF010000005">
    <property type="protein sequence ID" value="MEK8025748.1"/>
    <property type="molecule type" value="Genomic_DNA"/>
</dbReference>
<organism evidence="11 12">
    <name type="scientific">Pseudaquabacterium rugosum</name>
    <dbReference type="NCBI Taxonomy" id="2984194"/>
    <lineage>
        <taxon>Bacteria</taxon>
        <taxon>Pseudomonadati</taxon>
        <taxon>Pseudomonadota</taxon>
        <taxon>Betaproteobacteria</taxon>
        <taxon>Burkholderiales</taxon>
        <taxon>Sphaerotilaceae</taxon>
        <taxon>Pseudaquabacterium</taxon>
    </lineage>
</organism>
<evidence type="ECO:0000256" key="4">
    <source>
        <dbReference type="ARBA" id="ARBA00022723"/>
    </source>
</evidence>
<evidence type="ECO:0000256" key="6">
    <source>
        <dbReference type="ARBA" id="ARBA00022982"/>
    </source>
</evidence>
<dbReference type="InterPro" id="IPR024167">
    <property type="entry name" value="Cytochrome_c4-like"/>
</dbReference>
<evidence type="ECO:0000256" key="7">
    <source>
        <dbReference type="ARBA" id="ARBA00023004"/>
    </source>
</evidence>
<dbReference type="InterPro" id="IPR050597">
    <property type="entry name" value="Cytochrome_c_Oxidase_Subunit"/>
</dbReference>
<dbReference type="PANTHER" id="PTHR33751">
    <property type="entry name" value="CBB3-TYPE CYTOCHROME C OXIDASE SUBUNIT FIXP"/>
    <property type="match status" value="1"/>
</dbReference>
<dbReference type="SUPFAM" id="SSF46626">
    <property type="entry name" value="Cytochrome c"/>
    <property type="match status" value="2"/>
</dbReference>
<dbReference type="PIRSF" id="PIRSF000005">
    <property type="entry name" value="Cytochrome_c4"/>
    <property type="match status" value="1"/>
</dbReference>
<dbReference type="InterPro" id="IPR036909">
    <property type="entry name" value="Cyt_c-like_dom_sf"/>
</dbReference>
<keyword evidence="2" id="KW-0813">Transport</keyword>
<evidence type="ECO:0000256" key="2">
    <source>
        <dbReference type="ARBA" id="ARBA00022448"/>
    </source>
</evidence>